<protein>
    <recommendedName>
        <fullName evidence="1">Aminoglycoside phosphotransferase domain-containing protein</fullName>
    </recommendedName>
</protein>
<accession>A0A383A8C8</accession>
<dbReference type="PANTHER" id="PTHR47829">
    <property type="entry name" value="HYDROLASE, PUTATIVE (AFU_ORTHOLOGUE AFUA_1G12880)-RELATED"/>
    <property type="match status" value="1"/>
</dbReference>
<dbReference type="PANTHER" id="PTHR47829:SF3">
    <property type="entry name" value="AMINOGLYCOSIDE PHOSPHOTRANSFERASE DOMAIN-CONTAINING PROTEIN"/>
    <property type="match status" value="1"/>
</dbReference>
<reference evidence="2" key="1">
    <citation type="submission" date="2018-05" db="EMBL/GenBank/DDBJ databases">
        <authorList>
            <person name="Lanie J.A."/>
            <person name="Ng W.-L."/>
            <person name="Kazmierczak K.M."/>
            <person name="Andrzejewski T.M."/>
            <person name="Davidsen T.M."/>
            <person name="Wayne K.J."/>
            <person name="Tettelin H."/>
            <person name="Glass J.I."/>
            <person name="Rusch D."/>
            <person name="Podicherti R."/>
            <person name="Tsui H.-C.T."/>
            <person name="Winkler M.E."/>
        </authorList>
    </citation>
    <scope>NUCLEOTIDE SEQUENCE</scope>
</reference>
<proteinExistence type="predicted"/>
<dbReference type="SUPFAM" id="SSF56112">
    <property type="entry name" value="Protein kinase-like (PK-like)"/>
    <property type="match status" value="1"/>
</dbReference>
<dbReference type="InterPro" id="IPR002575">
    <property type="entry name" value="Aminoglycoside_PTrfase"/>
</dbReference>
<feature type="non-terminal residue" evidence="2">
    <location>
        <position position="250"/>
    </location>
</feature>
<dbReference type="Gene3D" id="3.30.200.20">
    <property type="entry name" value="Phosphorylase Kinase, domain 1"/>
    <property type="match status" value="1"/>
</dbReference>
<organism evidence="2">
    <name type="scientific">marine metagenome</name>
    <dbReference type="NCBI Taxonomy" id="408172"/>
    <lineage>
        <taxon>unclassified sequences</taxon>
        <taxon>metagenomes</taxon>
        <taxon>ecological metagenomes</taxon>
    </lineage>
</organism>
<feature type="non-terminal residue" evidence="2">
    <location>
        <position position="1"/>
    </location>
</feature>
<dbReference type="AlphaFoldDB" id="A0A383A8C8"/>
<dbReference type="CDD" id="cd05154">
    <property type="entry name" value="ACAD10_11_N-like"/>
    <property type="match status" value="1"/>
</dbReference>
<sequence>VGQFNAGQSNPTFIIESNEGKRYVLRKKPPGKLLPSAHAVDREYRVQKALYHTDVPVAKMYLFCEDENIVGTPFYIMEYVEGRVFEDTTLPGISPKDRSAIYDSMNSALAALHNVNPEEVGLNTFGRPGSYFTRQLKRWSSQWELSKQHDIPEMPLLINWLTKNIPSSDETTIVHGDYRLGNLIYSADEPKVIAVLDWELSTLGHPLADLGYNLMHHEQGPEIKMGLKGLDLKSLGIPDRDQYMKKYCSR</sequence>
<dbReference type="InterPro" id="IPR052898">
    <property type="entry name" value="ACAD10-like"/>
</dbReference>
<dbReference type="InterPro" id="IPR041726">
    <property type="entry name" value="ACAD10_11_N"/>
</dbReference>
<gene>
    <name evidence="2" type="ORF">METZ01_LOCUS456673</name>
</gene>
<feature type="domain" description="Aminoglycoside phosphotransferase" evidence="1">
    <location>
        <begin position="3"/>
        <end position="222"/>
    </location>
</feature>
<dbReference type="Pfam" id="PF01636">
    <property type="entry name" value="APH"/>
    <property type="match status" value="1"/>
</dbReference>
<dbReference type="Gene3D" id="3.90.1200.10">
    <property type="match status" value="1"/>
</dbReference>
<evidence type="ECO:0000313" key="2">
    <source>
        <dbReference type="EMBL" id="SVE03819.1"/>
    </source>
</evidence>
<evidence type="ECO:0000259" key="1">
    <source>
        <dbReference type="Pfam" id="PF01636"/>
    </source>
</evidence>
<name>A0A383A8C8_9ZZZZ</name>
<dbReference type="InterPro" id="IPR011009">
    <property type="entry name" value="Kinase-like_dom_sf"/>
</dbReference>
<dbReference type="EMBL" id="UINC01189918">
    <property type="protein sequence ID" value="SVE03819.1"/>
    <property type="molecule type" value="Genomic_DNA"/>
</dbReference>